<feature type="region of interest" description="Disordered" evidence="1">
    <location>
        <begin position="285"/>
        <end position="304"/>
    </location>
</feature>
<reference evidence="3 4" key="1">
    <citation type="submission" date="2016-07" db="EMBL/GenBank/DDBJ databases">
        <title>Pervasive Adenine N6-methylation of Active Genes in Fungi.</title>
        <authorList>
            <consortium name="DOE Joint Genome Institute"/>
            <person name="Mondo S.J."/>
            <person name="Dannebaum R.O."/>
            <person name="Kuo R.C."/>
            <person name="Labutti K."/>
            <person name="Haridas S."/>
            <person name="Kuo A."/>
            <person name="Salamov A."/>
            <person name="Ahrendt S.R."/>
            <person name="Lipzen A."/>
            <person name="Sullivan W."/>
            <person name="Andreopoulos W.B."/>
            <person name="Clum A."/>
            <person name="Lindquist E."/>
            <person name="Daum C."/>
            <person name="Ramamoorthy G.K."/>
            <person name="Gryganskyi A."/>
            <person name="Culley D."/>
            <person name="Magnuson J.K."/>
            <person name="James T.Y."/>
            <person name="O'Malley M.A."/>
            <person name="Stajich J.E."/>
            <person name="Spatafora J.W."/>
            <person name="Visel A."/>
            <person name="Grigoriev I.V."/>
        </authorList>
    </citation>
    <scope>NUCLEOTIDE SEQUENCE [LARGE SCALE GENOMIC DNA]</scope>
    <source>
        <strain evidence="3 4">NRRL 3301</strain>
    </source>
</reference>
<feature type="transmembrane region" description="Helical" evidence="2">
    <location>
        <begin position="15"/>
        <end position="36"/>
    </location>
</feature>
<keyword evidence="4" id="KW-1185">Reference proteome</keyword>
<gene>
    <name evidence="3" type="ORF">DM01DRAFT_1006559</name>
</gene>
<proteinExistence type="predicted"/>
<dbReference type="EMBL" id="MCGT01000001">
    <property type="protein sequence ID" value="ORX62814.1"/>
    <property type="molecule type" value="Genomic_DNA"/>
</dbReference>
<evidence type="ECO:0000256" key="1">
    <source>
        <dbReference type="SAM" id="MobiDB-lite"/>
    </source>
</evidence>
<comment type="caution">
    <text evidence="3">The sequence shown here is derived from an EMBL/GenBank/DDBJ whole genome shotgun (WGS) entry which is preliminary data.</text>
</comment>
<dbReference type="OrthoDB" id="2272986at2759"/>
<accession>A0A1X2GYT3</accession>
<dbReference type="AlphaFoldDB" id="A0A1X2GYT3"/>
<organism evidence="3 4">
    <name type="scientific">Hesseltinella vesiculosa</name>
    <dbReference type="NCBI Taxonomy" id="101127"/>
    <lineage>
        <taxon>Eukaryota</taxon>
        <taxon>Fungi</taxon>
        <taxon>Fungi incertae sedis</taxon>
        <taxon>Mucoromycota</taxon>
        <taxon>Mucoromycotina</taxon>
        <taxon>Mucoromycetes</taxon>
        <taxon>Mucorales</taxon>
        <taxon>Cunninghamellaceae</taxon>
        <taxon>Hesseltinella</taxon>
    </lineage>
</organism>
<feature type="region of interest" description="Disordered" evidence="1">
    <location>
        <begin position="136"/>
        <end position="155"/>
    </location>
</feature>
<keyword evidence="2" id="KW-1133">Transmembrane helix</keyword>
<sequence>MDEAAPQLLSRAAQLIWVCSVLILVDMFCNFVVFLVKASDFKKWCLANGEKQVELAYLQSINSQPTANETLALDPNSDYYNCGRVYQDQTTWTLAALAAMIMVYVHWALVIGSWERWYLVQAPRIIHRNHGYPPAPGFSGSTGPGRNEEPPSQGFGAMTEQAYMDEQAARQDDTRATALPSPDMTYPPEMHDPQQQQQPQEGDFYQPPLHGMDEEYRMPAQGYDGYHGGYPGMDNAGHDFYPPTMGNEYTMPAAEDYGVDPASAYYQQQLAGQGLDSQPEQLYYQQDHRGHGPPHPSNNDYYHY</sequence>
<keyword evidence="2" id="KW-0472">Membrane</keyword>
<evidence type="ECO:0000313" key="4">
    <source>
        <dbReference type="Proteomes" id="UP000242146"/>
    </source>
</evidence>
<name>A0A1X2GYT3_9FUNG</name>
<feature type="transmembrane region" description="Helical" evidence="2">
    <location>
        <begin position="94"/>
        <end position="114"/>
    </location>
</feature>
<evidence type="ECO:0000256" key="2">
    <source>
        <dbReference type="SAM" id="Phobius"/>
    </source>
</evidence>
<keyword evidence="2" id="KW-0812">Transmembrane</keyword>
<feature type="region of interest" description="Disordered" evidence="1">
    <location>
        <begin position="167"/>
        <end position="212"/>
    </location>
</feature>
<dbReference type="STRING" id="101127.A0A1X2GYT3"/>
<evidence type="ECO:0000313" key="3">
    <source>
        <dbReference type="EMBL" id="ORX62814.1"/>
    </source>
</evidence>
<protein>
    <submittedName>
        <fullName evidence="3">Uncharacterized protein</fullName>
    </submittedName>
</protein>
<dbReference type="Proteomes" id="UP000242146">
    <property type="component" value="Unassembled WGS sequence"/>
</dbReference>